<gene>
    <name evidence="5" type="ORF">PA905_28620</name>
</gene>
<dbReference type="PROSITE" id="PS50110">
    <property type="entry name" value="RESPONSE_REGULATORY"/>
    <property type="match status" value="1"/>
</dbReference>
<reference evidence="6" key="1">
    <citation type="submission" date="2019-02" db="EMBL/GenBank/DDBJ databases">
        <title>Draft genome sequence of Planktothrix agardhii NIES-905.</title>
        <authorList>
            <person name="Yamaguchi H."/>
            <person name="Suzuki S."/>
            <person name="Kawachi M."/>
        </authorList>
    </citation>
    <scope>NUCLEOTIDE SEQUENCE [LARGE SCALE GENOMIC DNA]</scope>
    <source>
        <strain evidence="6">CCAP 1459/11A</strain>
    </source>
</reference>
<comment type="caution">
    <text evidence="5">The sequence shown here is derived from an EMBL/GenBank/DDBJ whole genome shotgun (WGS) entry which is preliminary data.</text>
</comment>
<protein>
    <submittedName>
        <fullName evidence="5">Multi-sensor signal transduction histidine kinase</fullName>
    </submittedName>
</protein>
<dbReference type="PANTHER" id="PTHR44591:SF3">
    <property type="entry name" value="RESPONSE REGULATORY DOMAIN-CONTAINING PROTEIN"/>
    <property type="match status" value="1"/>
</dbReference>
<dbReference type="Proteomes" id="UP000299794">
    <property type="component" value="Unassembled WGS sequence"/>
</dbReference>
<dbReference type="NCBIfam" id="TIGR00229">
    <property type="entry name" value="sensory_box"/>
    <property type="match status" value="1"/>
</dbReference>
<dbReference type="InterPro" id="IPR035965">
    <property type="entry name" value="PAS-like_dom_sf"/>
</dbReference>
<dbReference type="PROSITE" id="PS50112">
    <property type="entry name" value="PAS"/>
    <property type="match status" value="1"/>
</dbReference>
<sequence length="287" mass="33001">MDATEYQALNILIVDDSPINLKYLGKLLTLQGYQVQLANSGELGLKMALETLPNLIILDIMMPVMDGYEVCQRLKADITTQHIPIIFVSVIEEVSEKVKAFQRGAADYITKPLQKDEVLARIHHQLTIQGLHYQFKIKNLQLEAEIETRQQRSEKFSKVFLNSPNPITLRTEKEGYFVDVNPSFLKTFGYQESEVIGKRAIDLNLWVNPQDEQELIQKNKPGTTIHNQVVGYRTKTGEIKQLLLSEEVIFLEKKLIFYQFLMISTKRKYRKKTRKKGNGEQGTGGRK</sequence>
<dbReference type="AlphaFoldDB" id="A0A4P5ZIE3"/>
<dbReference type="SMART" id="SM00091">
    <property type="entry name" value="PAS"/>
    <property type="match status" value="1"/>
</dbReference>
<keyword evidence="5" id="KW-0808">Transferase</keyword>
<dbReference type="InterPro" id="IPR000014">
    <property type="entry name" value="PAS"/>
</dbReference>
<dbReference type="Gene3D" id="3.40.50.2300">
    <property type="match status" value="1"/>
</dbReference>
<dbReference type="InterPro" id="IPR001789">
    <property type="entry name" value="Sig_transdc_resp-reg_receiver"/>
</dbReference>
<dbReference type="Pfam" id="PF13426">
    <property type="entry name" value="PAS_9"/>
    <property type="match status" value="1"/>
</dbReference>
<dbReference type="RefSeq" id="WP_052349321.1">
    <property type="nucleotide sequence ID" value="NZ_BJCD01000049.1"/>
</dbReference>
<name>A0A4P5ZIE3_PLAAG</name>
<evidence type="ECO:0000313" key="5">
    <source>
        <dbReference type="EMBL" id="GDZ94904.1"/>
    </source>
</evidence>
<dbReference type="Gene3D" id="3.30.450.20">
    <property type="entry name" value="PAS domain"/>
    <property type="match status" value="1"/>
</dbReference>
<accession>A0A4P5ZIE3</accession>
<dbReference type="PANTHER" id="PTHR44591">
    <property type="entry name" value="STRESS RESPONSE REGULATOR PROTEIN 1"/>
    <property type="match status" value="1"/>
</dbReference>
<dbReference type="InterPro" id="IPR011006">
    <property type="entry name" value="CheY-like_superfamily"/>
</dbReference>
<proteinExistence type="predicted"/>
<feature type="domain" description="Response regulatory" evidence="3">
    <location>
        <begin position="10"/>
        <end position="126"/>
    </location>
</feature>
<evidence type="ECO:0000259" key="3">
    <source>
        <dbReference type="PROSITE" id="PS50110"/>
    </source>
</evidence>
<feature type="domain" description="PAS" evidence="4">
    <location>
        <begin position="153"/>
        <end position="215"/>
    </location>
</feature>
<dbReference type="SUPFAM" id="SSF52172">
    <property type="entry name" value="CheY-like"/>
    <property type="match status" value="1"/>
</dbReference>
<dbReference type="GO" id="GO:0016301">
    <property type="term" value="F:kinase activity"/>
    <property type="evidence" value="ECO:0007669"/>
    <property type="project" value="UniProtKB-KW"/>
</dbReference>
<dbReference type="EMBL" id="BJCD01000049">
    <property type="protein sequence ID" value="GDZ94904.1"/>
    <property type="molecule type" value="Genomic_DNA"/>
</dbReference>
<evidence type="ECO:0000313" key="6">
    <source>
        <dbReference type="Proteomes" id="UP000299794"/>
    </source>
</evidence>
<keyword evidence="1 2" id="KW-0597">Phosphoprotein</keyword>
<evidence type="ECO:0000259" key="4">
    <source>
        <dbReference type="PROSITE" id="PS50112"/>
    </source>
</evidence>
<dbReference type="CDD" id="cd19920">
    <property type="entry name" value="REC_PA4781-like"/>
    <property type="match status" value="1"/>
</dbReference>
<dbReference type="GO" id="GO:0000160">
    <property type="term" value="P:phosphorelay signal transduction system"/>
    <property type="evidence" value="ECO:0007669"/>
    <property type="project" value="InterPro"/>
</dbReference>
<feature type="modified residue" description="4-aspartylphosphate" evidence="2">
    <location>
        <position position="59"/>
    </location>
</feature>
<organism evidence="5 6">
    <name type="scientific">Planktothrix agardhii CCAP 1459/11A</name>
    <dbReference type="NCBI Taxonomy" id="282420"/>
    <lineage>
        <taxon>Bacteria</taxon>
        <taxon>Bacillati</taxon>
        <taxon>Cyanobacteriota</taxon>
        <taxon>Cyanophyceae</taxon>
        <taxon>Oscillatoriophycideae</taxon>
        <taxon>Oscillatoriales</taxon>
        <taxon>Microcoleaceae</taxon>
        <taxon>Planktothrix</taxon>
    </lineage>
</organism>
<evidence type="ECO:0000256" key="2">
    <source>
        <dbReference type="PROSITE-ProRule" id="PRU00169"/>
    </source>
</evidence>
<keyword evidence="5" id="KW-0418">Kinase</keyword>
<dbReference type="CDD" id="cd00130">
    <property type="entry name" value="PAS"/>
    <property type="match status" value="1"/>
</dbReference>
<dbReference type="SMART" id="SM00448">
    <property type="entry name" value="REC"/>
    <property type="match status" value="1"/>
</dbReference>
<dbReference type="InterPro" id="IPR050595">
    <property type="entry name" value="Bact_response_regulator"/>
</dbReference>
<dbReference type="SUPFAM" id="SSF55785">
    <property type="entry name" value="PYP-like sensor domain (PAS domain)"/>
    <property type="match status" value="1"/>
</dbReference>
<evidence type="ECO:0000256" key="1">
    <source>
        <dbReference type="ARBA" id="ARBA00022553"/>
    </source>
</evidence>
<dbReference type="Pfam" id="PF00072">
    <property type="entry name" value="Response_reg"/>
    <property type="match status" value="1"/>
</dbReference>